<dbReference type="RefSeq" id="XP_024505615.1">
    <property type="nucleotide sequence ID" value="XM_024651993.1"/>
</dbReference>
<organism evidence="2">
    <name type="scientific">Strongyloides ratti</name>
    <name type="common">Parasitic roundworm</name>
    <dbReference type="NCBI Taxonomy" id="34506"/>
    <lineage>
        <taxon>Eukaryota</taxon>
        <taxon>Metazoa</taxon>
        <taxon>Ecdysozoa</taxon>
        <taxon>Nematoda</taxon>
        <taxon>Chromadorea</taxon>
        <taxon>Rhabditida</taxon>
        <taxon>Tylenchina</taxon>
        <taxon>Panagrolaimomorpha</taxon>
        <taxon>Strongyloidoidea</taxon>
        <taxon>Strongyloididae</taxon>
        <taxon>Strongyloides</taxon>
    </lineage>
</organism>
<name>A0A090LFY3_STRRB</name>
<keyword evidence="1" id="KW-0812">Transmembrane</keyword>
<keyword evidence="1" id="KW-1133">Transmembrane helix</keyword>
<dbReference type="AlphaFoldDB" id="A0A090LFY3"/>
<keyword evidence="3" id="KW-1185">Reference proteome</keyword>
<reference evidence="4" key="2">
    <citation type="submission" date="2020-12" db="UniProtKB">
        <authorList>
            <consortium name="WormBaseParasite"/>
        </authorList>
    </citation>
    <scope>IDENTIFICATION</scope>
</reference>
<dbReference type="WormBase" id="SRAE_2000108400">
    <property type="protein sequence ID" value="SRP00945"/>
    <property type="gene ID" value="WBGene00261285"/>
</dbReference>
<dbReference type="WBParaSite" id="SRAE_2000108400.1">
    <property type="protein sequence ID" value="SRAE_2000108400.1"/>
    <property type="gene ID" value="WBGene00261285"/>
</dbReference>
<accession>A0A090LFY3</accession>
<evidence type="ECO:0000313" key="3">
    <source>
        <dbReference type="Proteomes" id="UP000035682"/>
    </source>
</evidence>
<evidence type="ECO:0000313" key="5">
    <source>
        <dbReference type="WormBase" id="SRAE_2000108400"/>
    </source>
</evidence>
<reference evidence="2 3" key="1">
    <citation type="submission" date="2014-09" db="EMBL/GenBank/DDBJ databases">
        <authorList>
            <person name="Martin A.A."/>
        </authorList>
    </citation>
    <scope>NUCLEOTIDE SEQUENCE</scope>
    <source>
        <strain evidence="3">ED321</strain>
        <strain evidence="2">ED321 Heterogonic</strain>
    </source>
</reference>
<sequence>MPRHCAPFCRGPDKRDFMDTNPEKTADDFYKKYDPMIGVGTAAILIAFFLLITIKSFIRYIFRKIKQYNFNQELKAQSRCIDVANDQEIKNYEPKSSGSSMMGNGVIELC</sequence>
<dbReference type="GeneID" id="36378779"/>
<keyword evidence="1" id="KW-0472">Membrane</keyword>
<dbReference type="CTD" id="36378779"/>
<gene>
    <name evidence="2 4 5" type="ORF">SRAE_2000108400</name>
</gene>
<dbReference type="Proteomes" id="UP000035682">
    <property type="component" value="Unplaced"/>
</dbReference>
<evidence type="ECO:0000313" key="4">
    <source>
        <dbReference type="WBParaSite" id="SRAE_2000108400.1"/>
    </source>
</evidence>
<evidence type="ECO:0000256" key="1">
    <source>
        <dbReference type="SAM" id="Phobius"/>
    </source>
</evidence>
<feature type="transmembrane region" description="Helical" evidence="1">
    <location>
        <begin position="36"/>
        <end position="58"/>
    </location>
</feature>
<protein>
    <submittedName>
        <fullName evidence="2 4">Uncharacterized protein</fullName>
    </submittedName>
</protein>
<dbReference type="OrthoDB" id="5770929at2759"/>
<evidence type="ECO:0000313" key="2">
    <source>
        <dbReference type="EMBL" id="CEF66415.1"/>
    </source>
</evidence>
<dbReference type="OMA" id="NGCIRCA"/>
<proteinExistence type="predicted"/>
<dbReference type="EMBL" id="LN609529">
    <property type="protein sequence ID" value="CEF66415.1"/>
    <property type="molecule type" value="Genomic_DNA"/>
</dbReference>